<name>E1RGP3_METP4</name>
<proteinExistence type="predicted"/>
<accession>E1RGP3</accession>
<feature type="transmembrane region" description="Helical" evidence="6">
    <location>
        <begin position="33"/>
        <end position="50"/>
    </location>
</feature>
<dbReference type="InterPro" id="IPR025383">
    <property type="entry name" value="MrpA_C/MbhD"/>
</dbReference>
<dbReference type="STRING" id="679926.Mpet_1581"/>
<dbReference type="AlphaFoldDB" id="E1RGP3"/>
<evidence type="ECO:0000256" key="4">
    <source>
        <dbReference type="ARBA" id="ARBA00022989"/>
    </source>
</evidence>
<dbReference type="GeneID" id="9744052"/>
<evidence type="ECO:0000256" key="3">
    <source>
        <dbReference type="ARBA" id="ARBA00022692"/>
    </source>
</evidence>
<dbReference type="OrthoDB" id="99605at2157"/>
<feature type="transmembrane region" description="Helical" evidence="6">
    <location>
        <begin position="6"/>
        <end position="26"/>
    </location>
</feature>
<organism evidence="8 9">
    <name type="scientific">Methanolacinia petrolearia (strain DSM 11571 / OCM 486 / SEBR 4847)</name>
    <name type="common">Methanoplanus petrolearius</name>
    <dbReference type="NCBI Taxonomy" id="679926"/>
    <lineage>
        <taxon>Archaea</taxon>
        <taxon>Methanobacteriati</taxon>
        <taxon>Methanobacteriota</taxon>
        <taxon>Stenosarchaea group</taxon>
        <taxon>Methanomicrobia</taxon>
        <taxon>Methanomicrobiales</taxon>
        <taxon>Methanomicrobiaceae</taxon>
        <taxon>Methanolacinia</taxon>
    </lineage>
</organism>
<keyword evidence="3 6" id="KW-0812">Transmembrane</keyword>
<evidence type="ECO:0000313" key="9">
    <source>
        <dbReference type="Proteomes" id="UP000006565"/>
    </source>
</evidence>
<comment type="subcellular location">
    <subcellularLocation>
        <location evidence="1">Cell membrane</location>
        <topology evidence="1">Multi-pass membrane protein</topology>
    </subcellularLocation>
</comment>
<dbReference type="eggNOG" id="arCOG03078">
    <property type="taxonomic scope" value="Archaea"/>
</dbReference>
<evidence type="ECO:0000256" key="5">
    <source>
        <dbReference type="ARBA" id="ARBA00023136"/>
    </source>
</evidence>
<dbReference type="RefSeq" id="WP_013329515.1">
    <property type="nucleotide sequence ID" value="NC_014507.1"/>
</dbReference>
<dbReference type="Proteomes" id="UP000006565">
    <property type="component" value="Chromosome"/>
</dbReference>
<keyword evidence="9" id="KW-1185">Reference proteome</keyword>
<dbReference type="GO" id="GO:0005886">
    <property type="term" value="C:plasma membrane"/>
    <property type="evidence" value="ECO:0007669"/>
    <property type="project" value="UniProtKB-SubCell"/>
</dbReference>
<evidence type="ECO:0000313" key="8">
    <source>
        <dbReference type="EMBL" id="ADN36338.1"/>
    </source>
</evidence>
<dbReference type="EMBL" id="CP002117">
    <property type="protein sequence ID" value="ADN36338.1"/>
    <property type="molecule type" value="Genomic_DNA"/>
</dbReference>
<dbReference type="InterPro" id="IPR042106">
    <property type="entry name" value="Nuo/plastoQ_OxRdtase_6_NuoJ"/>
</dbReference>
<evidence type="ECO:0000256" key="1">
    <source>
        <dbReference type="ARBA" id="ARBA00004651"/>
    </source>
</evidence>
<keyword evidence="4 6" id="KW-1133">Transmembrane helix</keyword>
<keyword evidence="2" id="KW-1003">Cell membrane</keyword>
<dbReference type="Pfam" id="PF13244">
    <property type="entry name" value="MbhD"/>
    <property type="match status" value="1"/>
</dbReference>
<feature type="domain" description="MrpA C-terminal/MbhD" evidence="7">
    <location>
        <begin position="15"/>
        <end position="79"/>
    </location>
</feature>
<evidence type="ECO:0000256" key="2">
    <source>
        <dbReference type="ARBA" id="ARBA00022475"/>
    </source>
</evidence>
<keyword evidence="5 6" id="KW-0472">Membrane</keyword>
<dbReference type="HOGENOM" id="CLU_173139_2_0_2"/>
<evidence type="ECO:0000259" key="7">
    <source>
        <dbReference type="Pfam" id="PF13244"/>
    </source>
</evidence>
<feature type="transmembrane region" description="Helical" evidence="6">
    <location>
        <begin position="56"/>
        <end position="75"/>
    </location>
</feature>
<dbReference type="KEGG" id="mpi:Mpet_1581"/>
<dbReference type="Gene3D" id="1.20.120.1200">
    <property type="entry name" value="NADH-ubiquinone/plastoquinone oxidoreductase chain 6, subunit NuoJ"/>
    <property type="match status" value="1"/>
</dbReference>
<reference evidence="8 9" key="1">
    <citation type="journal article" date="2010" name="Stand. Genomic Sci.">
        <title>Complete genome sequence of Methanoplanus petrolearius type strain (SEBR 4847).</title>
        <authorList>
            <person name="Brambilla E."/>
            <person name="Djao O.D."/>
            <person name="Daligault H."/>
            <person name="Lapidus A."/>
            <person name="Lucas S."/>
            <person name="Hammon N."/>
            <person name="Nolan M."/>
            <person name="Tice H."/>
            <person name="Cheng J.F."/>
            <person name="Han C."/>
            <person name="Tapia R."/>
            <person name="Goodwin L."/>
            <person name="Pitluck S."/>
            <person name="Liolios K."/>
            <person name="Ivanova N."/>
            <person name="Mavromatis K."/>
            <person name="Mikhailova N."/>
            <person name="Pati A."/>
            <person name="Chen A."/>
            <person name="Palaniappan K."/>
            <person name="Land M."/>
            <person name="Hauser L."/>
            <person name="Chang Y.J."/>
            <person name="Jeffries C.D."/>
            <person name="Rohde M."/>
            <person name="Spring S."/>
            <person name="Sikorski J."/>
            <person name="Goker M."/>
            <person name="Woyke T."/>
            <person name="Bristow J."/>
            <person name="Eisen J.A."/>
            <person name="Markowitz V."/>
            <person name="Hugenholtz P."/>
            <person name="Kyrpides N.C."/>
            <person name="Klenk H.P."/>
        </authorList>
    </citation>
    <scope>NUCLEOTIDE SEQUENCE [LARGE SCALE GENOMIC DNA]</scope>
    <source>
        <strain evidence="9">DSM 11571 / OCM 486 / SEBR 4847</strain>
    </source>
</reference>
<evidence type="ECO:0000256" key="6">
    <source>
        <dbReference type="SAM" id="Phobius"/>
    </source>
</evidence>
<protein>
    <recommendedName>
        <fullName evidence="7">MrpA C-terminal/MbhD domain-containing protein</fullName>
    </recommendedName>
</protein>
<sequence precursor="true">MIDLYLLIQIIVAIGLVISAVVIYVLKDLLSAAIAFGVFSFLMSVEFYLLQAPDVAIAEAAIGAGLTTAIFVIAIKGTRKPGETSEEDEL</sequence>
<gene>
    <name evidence="8" type="ordered locus">Mpet_1581</name>
</gene>